<sequence>MAEWEAAGAIAEEVLTGVAAGGTEAGGDAAYDCARLIGMVAFDSHERVRRTYDVVAEPYAAGFRDELAHKPLDRALLTALLEQAGAGAPVADLGCGPGHVTGWLADQGAAAVGVDLSGAMVELARKEHPAVEFRQGDLLDLPARDGEFAAVVALYSIIHLTAAELTRAFQEIHRVLRPGGRLLVSFHIGSEVRHLTEWLGRDVDVDFHFFALDDIADELDAAGLTTYARLERGHHPEEVETRRGYLMAHRR</sequence>
<keyword evidence="2" id="KW-0808">Transferase</keyword>
<evidence type="ECO:0000259" key="1">
    <source>
        <dbReference type="Pfam" id="PF13649"/>
    </source>
</evidence>
<dbReference type="CDD" id="cd02440">
    <property type="entry name" value="AdoMet_MTases"/>
    <property type="match status" value="1"/>
</dbReference>
<dbReference type="RefSeq" id="WP_345471775.1">
    <property type="nucleotide sequence ID" value="NZ_BAABHF010000045.1"/>
</dbReference>
<reference evidence="3" key="1">
    <citation type="journal article" date="2019" name="Int. J. Syst. Evol. Microbiol.">
        <title>The Global Catalogue of Microorganisms (GCM) 10K type strain sequencing project: providing services to taxonomists for standard genome sequencing and annotation.</title>
        <authorList>
            <consortium name="The Broad Institute Genomics Platform"/>
            <consortium name="The Broad Institute Genome Sequencing Center for Infectious Disease"/>
            <person name="Wu L."/>
            <person name="Ma J."/>
        </authorList>
    </citation>
    <scope>NUCLEOTIDE SEQUENCE [LARGE SCALE GENOMIC DNA]</scope>
    <source>
        <strain evidence="3">JCM 17933</strain>
    </source>
</reference>
<dbReference type="SUPFAM" id="SSF53335">
    <property type="entry name" value="S-adenosyl-L-methionine-dependent methyltransferases"/>
    <property type="match status" value="1"/>
</dbReference>
<organism evidence="2 3">
    <name type="scientific">Actinoallomurus oryzae</name>
    <dbReference type="NCBI Taxonomy" id="502180"/>
    <lineage>
        <taxon>Bacteria</taxon>
        <taxon>Bacillati</taxon>
        <taxon>Actinomycetota</taxon>
        <taxon>Actinomycetes</taxon>
        <taxon>Streptosporangiales</taxon>
        <taxon>Thermomonosporaceae</taxon>
        <taxon>Actinoallomurus</taxon>
    </lineage>
</organism>
<dbReference type="PANTHER" id="PTHR42912">
    <property type="entry name" value="METHYLTRANSFERASE"/>
    <property type="match status" value="1"/>
</dbReference>
<accession>A0ABP8QUE5</accession>
<feature type="domain" description="Methyltransferase" evidence="1">
    <location>
        <begin position="90"/>
        <end position="180"/>
    </location>
</feature>
<dbReference type="Pfam" id="PF13649">
    <property type="entry name" value="Methyltransf_25"/>
    <property type="match status" value="1"/>
</dbReference>
<protein>
    <submittedName>
        <fullName evidence="2">Class I SAM-dependent methyltransferase</fullName>
    </submittedName>
</protein>
<evidence type="ECO:0000313" key="2">
    <source>
        <dbReference type="EMBL" id="GAA4510448.1"/>
    </source>
</evidence>
<dbReference type="InterPro" id="IPR029063">
    <property type="entry name" value="SAM-dependent_MTases_sf"/>
</dbReference>
<dbReference type="GO" id="GO:0008168">
    <property type="term" value="F:methyltransferase activity"/>
    <property type="evidence" value="ECO:0007669"/>
    <property type="project" value="UniProtKB-KW"/>
</dbReference>
<keyword evidence="2" id="KW-0489">Methyltransferase</keyword>
<dbReference type="GO" id="GO:0032259">
    <property type="term" value="P:methylation"/>
    <property type="evidence" value="ECO:0007669"/>
    <property type="project" value="UniProtKB-KW"/>
</dbReference>
<keyword evidence="3" id="KW-1185">Reference proteome</keyword>
<dbReference type="Gene3D" id="3.40.50.150">
    <property type="entry name" value="Vaccinia Virus protein VP39"/>
    <property type="match status" value="1"/>
</dbReference>
<evidence type="ECO:0000313" key="3">
    <source>
        <dbReference type="Proteomes" id="UP001500503"/>
    </source>
</evidence>
<dbReference type="EMBL" id="BAABHF010000045">
    <property type="protein sequence ID" value="GAA4510448.1"/>
    <property type="molecule type" value="Genomic_DNA"/>
</dbReference>
<dbReference type="InterPro" id="IPR050508">
    <property type="entry name" value="Methyltransf_Superfamily"/>
</dbReference>
<proteinExistence type="predicted"/>
<comment type="caution">
    <text evidence="2">The sequence shown here is derived from an EMBL/GenBank/DDBJ whole genome shotgun (WGS) entry which is preliminary data.</text>
</comment>
<dbReference type="InterPro" id="IPR041698">
    <property type="entry name" value="Methyltransf_25"/>
</dbReference>
<dbReference type="Proteomes" id="UP001500503">
    <property type="component" value="Unassembled WGS sequence"/>
</dbReference>
<name>A0ABP8QUE5_9ACTN</name>
<gene>
    <name evidence="2" type="ORF">GCM10023191_073140</name>
</gene>